<reference evidence="2 3" key="1">
    <citation type="submission" date="2019-05" db="EMBL/GenBank/DDBJ databases">
        <title>Another draft genome of Portunus trituberculatus and its Hox gene families provides insights of decapod evolution.</title>
        <authorList>
            <person name="Jeong J.-H."/>
            <person name="Song I."/>
            <person name="Kim S."/>
            <person name="Choi T."/>
            <person name="Kim D."/>
            <person name="Ryu S."/>
            <person name="Kim W."/>
        </authorList>
    </citation>
    <scope>NUCLEOTIDE SEQUENCE [LARGE SCALE GENOMIC DNA]</scope>
    <source>
        <tissue evidence="2">Muscle</tissue>
    </source>
</reference>
<evidence type="ECO:0000256" key="1">
    <source>
        <dbReference type="SAM" id="MobiDB-lite"/>
    </source>
</evidence>
<comment type="caution">
    <text evidence="2">The sequence shown here is derived from an EMBL/GenBank/DDBJ whole genome shotgun (WGS) entry which is preliminary data.</text>
</comment>
<dbReference type="AlphaFoldDB" id="A0A5B7IPW2"/>
<proteinExistence type="predicted"/>
<dbReference type="Proteomes" id="UP000324222">
    <property type="component" value="Unassembled WGS sequence"/>
</dbReference>
<gene>
    <name evidence="2" type="ORF">E2C01_077503</name>
</gene>
<evidence type="ECO:0000313" key="3">
    <source>
        <dbReference type="Proteomes" id="UP000324222"/>
    </source>
</evidence>
<keyword evidence="3" id="KW-1185">Reference proteome</keyword>
<sequence length="70" mass="7328">MTTAPLLCSPFPHPSLTLPHPASPCLTQPSPRHPSAASCPQQPLTLTTYSPRQTSGGGSFFPKSLDNASL</sequence>
<feature type="region of interest" description="Disordered" evidence="1">
    <location>
        <begin position="19"/>
        <end position="70"/>
    </location>
</feature>
<protein>
    <submittedName>
        <fullName evidence="2">Uncharacterized protein</fullName>
    </submittedName>
</protein>
<accession>A0A5B7IPW2</accession>
<feature type="compositionally biased region" description="Polar residues" evidence="1">
    <location>
        <begin position="38"/>
        <end position="54"/>
    </location>
</feature>
<organism evidence="2 3">
    <name type="scientific">Portunus trituberculatus</name>
    <name type="common">Swimming crab</name>
    <name type="synonym">Neptunus trituberculatus</name>
    <dbReference type="NCBI Taxonomy" id="210409"/>
    <lineage>
        <taxon>Eukaryota</taxon>
        <taxon>Metazoa</taxon>
        <taxon>Ecdysozoa</taxon>
        <taxon>Arthropoda</taxon>
        <taxon>Crustacea</taxon>
        <taxon>Multicrustacea</taxon>
        <taxon>Malacostraca</taxon>
        <taxon>Eumalacostraca</taxon>
        <taxon>Eucarida</taxon>
        <taxon>Decapoda</taxon>
        <taxon>Pleocyemata</taxon>
        <taxon>Brachyura</taxon>
        <taxon>Eubrachyura</taxon>
        <taxon>Portunoidea</taxon>
        <taxon>Portunidae</taxon>
        <taxon>Portuninae</taxon>
        <taxon>Portunus</taxon>
    </lineage>
</organism>
<name>A0A5B7IPW2_PORTR</name>
<dbReference type="EMBL" id="VSRR010060841">
    <property type="protein sequence ID" value="MPC82818.1"/>
    <property type="molecule type" value="Genomic_DNA"/>
</dbReference>
<evidence type="ECO:0000313" key="2">
    <source>
        <dbReference type="EMBL" id="MPC82818.1"/>
    </source>
</evidence>